<organism evidence="2 3">
    <name type="scientific">Rotaria magnacalcarata</name>
    <dbReference type="NCBI Taxonomy" id="392030"/>
    <lineage>
        <taxon>Eukaryota</taxon>
        <taxon>Metazoa</taxon>
        <taxon>Spiralia</taxon>
        <taxon>Gnathifera</taxon>
        <taxon>Rotifera</taxon>
        <taxon>Eurotatoria</taxon>
        <taxon>Bdelloidea</taxon>
        <taxon>Philodinida</taxon>
        <taxon>Philodinidae</taxon>
        <taxon>Rotaria</taxon>
    </lineage>
</organism>
<dbReference type="AlphaFoldDB" id="A0A8S3FUJ4"/>
<reference evidence="2" key="1">
    <citation type="submission" date="2021-02" db="EMBL/GenBank/DDBJ databases">
        <authorList>
            <person name="Nowell W R."/>
        </authorList>
    </citation>
    <scope>NUCLEOTIDE SEQUENCE</scope>
</reference>
<dbReference type="Proteomes" id="UP000676336">
    <property type="component" value="Unassembled WGS sequence"/>
</dbReference>
<evidence type="ECO:0000313" key="2">
    <source>
        <dbReference type="EMBL" id="CAF5141203.1"/>
    </source>
</evidence>
<protein>
    <submittedName>
        <fullName evidence="2">Uncharacterized protein</fullName>
    </submittedName>
</protein>
<sequence>EQNSSTTSLHKQVSSSESRYQQLPLQIFENDRFVPSSSQRTHMPSSMF</sequence>
<feature type="non-terminal residue" evidence="2">
    <location>
        <position position="48"/>
    </location>
</feature>
<dbReference type="EMBL" id="CAJOBI010273722">
    <property type="protein sequence ID" value="CAF5141203.1"/>
    <property type="molecule type" value="Genomic_DNA"/>
</dbReference>
<gene>
    <name evidence="2" type="ORF">SMN809_LOCUS63410</name>
</gene>
<comment type="caution">
    <text evidence="2">The sequence shown here is derived from an EMBL/GenBank/DDBJ whole genome shotgun (WGS) entry which is preliminary data.</text>
</comment>
<evidence type="ECO:0000313" key="3">
    <source>
        <dbReference type="Proteomes" id="UP000676336"/>
    </source>
</evidence>
<feature type="region of interest" description="Disordered" evidence="1">
    <location>
        <begin position="1"/>
        <end position="20"/>
    </location>
</feature>
<evidence type="ECO:0000256" key="1">
    <source>
        <dbReference type="SAM" id="MobiDB-lite"/>
    </source>
</evidence>
<proteinExistence type="predicted"/>
<accession>A0A8S3FUJ4</accession>
<name>A0A8S3FUJ4_9BILA</name>
<feature type="non-terminal residue" evidence="2">
    <location>
        <position position="1"/>
    </location>
</feature>